<dbReference type="Proteomes" id="UP001241110">
    <property type="component" value="Unassembled WGS sequence"/>
</dbReference>
<keyword evidence="1" id="KW-0479">Metal-binding</keyword>
<keyword evidence="2" id="KW-0378">Hydrolase</keyword>
<feature type="binding site" evidence="1">
    <location>
        <position position="53"/>
    </location>
    <ligand>
        <name>Mg(2+)</name>
        <dbReference type="ChEBI" id="CHEBI:18420"/>
        <label>1</label>
    </ligand>
</feature>
<protein>
    <submittedName>
        <fullName evidence="2">ADP-ribosylglycohydrolase family protein</fullName>
        <ecNumber evidence="2">3.2.2.-</ecNumber>
    </submittedName>
</protein>
<evidence type="ECO:0000313" key="2">
    <source>
        <dbReference type="EMBL" id="MDJ1485254.1"/>
    </source>
</evidence>
<dbReference type="EMBL" id="JASJOS010000019">
    <property type="protein sequence ID" value="MDJ1485254.1"/>
    <property type="molecule type" value="Genomic_DNA"/>
</dbReference>
<feature type="binding site" evidence="1">
    <location>
        <position position="54"/>
    </location>
    <ligand>
        <name>Mg(2+)</name>
        <dbReference type="ChEBI" id="CHEBI:18420"/>
        <label>1</label>
    </ligand>
</feature>
<evidence type="ECO:0000256" key="1">
    <source>
        <dbReference type="PIRSR" id="PIRSR605502-1"/>
    </source>
</evidence>
<gene>
    <name evidence="2" type="ORF">QNI16_32485</name>
</gene>
<dbReference type="InterPro" id="IPR005502">
    <property type="entry name" value="Ribosyl_crysJ1"/>
</dbReference>
<keyword evidence="1" id="KW-0460">Magnesium</keyword>
<dbReference type="SUPFAM" id="SSF101478">
    <property type="entry name" value="ADP-ribosylglycohydrolase"/>
    <property type="match status" value="1"/>
</dbReference>
<proteinExistence type="predicted"/>
<dbReference type="InterPro" id="IPR050792">
    <property type="entry name" value="ADP-ribosylglycohydrolase"/>
</dbReference>
<feature type="binding site" evidence="1">
    <location>
        <position position="270"/>
    </location>
    <ligand>
        <name>Mg(2+)</name>
        <dbReference type="ChEBI" id="CHEBI:18420"/>
        <label>1</label>
    </ligand>
</feature>
<dbReference type="GO" id="GO:0046872">
    <property type="term" value="F:metal ion binding"/>
    <property type="evidence" value="ECO:0007669"/>
    <property type="project" value="UniProtKB-KW"/>
</dbReference>
<accession>A0AAE3UCW2</accession>
<evidence type="ECO:0000313" key="3">
    <source>
        <dbReference type="Proteomes" id="UP001241110"/>
    </source>
</evidence>
<dbReference type="GO" id="GO:0016798">
    <property type="term" value="F:hydrolase activity, acting on glycosyl bonds"/>
    <property type="evidence" value="ECO:0007669"/>
    <property type="project" value="UniProtKB-KW"/>
</dbReference>
<dbReference type="EC" id="3.2.2.-" evidence="2"/>
<feature type="binding site" evidence="1">
    <location>
        <position position="55"/>
    </location>
    <ligand>
        <name>Mg(2+)</name>
        <dbReference type="ChEBI" id="CHEBI:18420"/>
        <label>1</label>
    </ligand>
</feature>
<dbReference type="Pfam" id="PF03747">
    <property type="entry name" value="ADP_ribosyl_GH"/>
    <property type="match status" value="1"/>
</dbReference>
<feature type="binding site" evidence="1">
    <location>
        <position position="267"/>
    </location>
    <ligand>
        <name>Mg(2+)</name>
        <dbReference type="ChEBI" id="CHEBI:18420"/>
        <label>1</label>
    </ligand>
</feature>
<comment type="cofactor">
    <cofactor evidence="1">
        <name>Mg(2+)</name>
        <dbReference type="ChEBI" id="CHEBI:18420"/>
    </cofactor>
    <text evidence="1">Binds 2 magnesium ions per subunit.</text>
</comment>
<sequence length="308" mass="33496">MKTTHTHRLQLAEQSLLGLAVGDAFGEKFFLPPGQLETYLTNRWLPSAPWDFTDDTVMAMGVYASLQQYGEINQDALAQTFADNYQKDDRRGYGGTAHSILRQIGAGSDWQIVSSSVFDGMGSMGNGAAMRAGLIGAYFYDDLPKAAEQARLSAEVTHSHPEGQAGAIAIAIAAALACQASLFQVQFSPQEFIEKVCEYIPDGETLSRSRRGLHLSPNTNIQTIVEVLGNGSDITAQQTIPLTLWVAAHHLYNYEEAIWTTVNGLGDRDTTCAIVGSIVSLSAGKQAIPDKWIQATESIYDSTFLHFL</sequence>
<dbReference type="PANTHER" id="PTHR16222">
    <property type="entry name" value="ADP-RIBOSYLGLYCOHYDROLASE"/>
    <property type="match status" value="1"/>
</dbReference>
<dbReference type="InterPro" id="IPR036705">
    <property type="entry name" value="Ribosyl_crysJ1_sf"/>
</dbReference>
<feature type="binding site" evidence="1">
    <location>
        <position position="269"/>
    </location>
    <ligand>
        <name>Mg(2+)</name>
        <dbReference type="ChEBI" id="CHEBI:18420"/>
        <label>1</label>
    </ligand>
</feature>
<name>A0AAE3UCW2_9BACT</name>
<dbReference type="Gene3D" id="1.10.4080.10">
    <property type="entry name" value="ADP-ribosylation/Crystallin J1"/>
    <property type="match status" value="1"/>
</dbReference>
<keyword evidence="2" id="KW-0326">Glycosidase</keyword>
<comment type="caution">
    <text evidence="2">The sequence shown here is derived from an EMBL/GenBank/DDBJ whole genome shotgun (WGS) entry which is preliminary data.</text>
</comment>
<organism evidence="2 3">
    <name type="scientific">Xanthocytophaga flava</name>
    <dbReference type="NCBI Taxonomy" id="3048013"/>
    <lineage>
        <taxon>Bacteria</taxon>
        <taxon>Pseudomonadati</taxon>
        <taxon>Bacteroidota</taxon>
        <taxon>Cytophagia</taxon>
        <taxon>Cytophagales</taxon>
        <taxon>Rhodocytophagaceae</taxon>
        <taxon>Xanthocytophaga</taxon>
    </lineage>
</organism>
<reference evidence="2" key="1">
    <citation type="submission" date="2023-05" db="EMBL/GenBank/DDBJ databases">
        <authorList>
            <person name="Zhang X."/>
        </authorList>
    </citation>
    <scope>NUCLEOTIDE SEQUENCE</scope>
    <source>
        <strain evidence="2">YF14B1</strain>
    </source>
</reference>
<dbReference type="RefSeq" id="WP_313987558.1">
    <property type="nucleotide sequence ID" value="NZ_JASJOS010000019.1"/>
</dbReference>
<dbReference type="PANTHER" id="PTHR16222:SF12">
    <property type="entry name" value="ADP-RIBOSYLGLYCOHYDROLASE-RELATED"/>
    <property type="match status" value="1"/>
</dbReference>
<dbReference type="AlphaFoldDB" id="A0AAE3UCW2"/>